<protein>
    <recommendedName>
        <fullName evidence="1">Glycosyl transferase family 28 C-terminal domain-containing protein</fullName>
    </recommendedName>
</protein>
<gene>
    <name evidence="2" type="ORF">METZ01_LOCUS7016</name>
</gene>
<evidence type="ECO:0000259" key="1">
    <source>
        <dbReference type="Pfam" id="PF04101"/>
    </source>
</evidence>
<name>A0A381NHT7_9ZZZZ</name>
<dbReference type="PANTHER" id="PTHR21015:SF22">
    <property type="entry name" value="GLYCOSYLTRANSFERASE"/>
    <property type="match status" value="1"/>
</dbReference>
<sequence>VLRVPLFIHEQNSVAGTANKLLANLATEVFEGFPKSFKRNLENINFVGNPVRQEITSFTHTNKAVTSTNKFKLLILGGSQGSTQLNSLVMDSLNEVKDKKNWEIVHQTGKADREELNNSYKDLNINYKVESFIKNMGEAYSNCDLVISRAGAMTISELLITHTPSILLPLPWATDDHQTSNAKYLESLGAARVLESDNKNISELASLLTRLSVDKEERLSMINSAKLANNQEVTKAILKKINESIKKDT</sequence>
<dbReference type="EMBL" id="UINC01000372">
    <property type="protein sequence ID" value="SUZ54162.1"/>
    <property type="molecule type" value="Genomic_DNA"/>
</dbReference>
<proteinExistence type="predicted"/>
<dbReference type="AlphaFoldDB" id="A0A381NHT7"/>
<dbReference type="SUPFAM" id="SSF53756">
    <property type="entry name" value="UDP-Glycosyltransferase/glycogen phosphorylase"/>
    <property type="match status" value="1"/>
</dbReference>
<dbReference type="Pfam" id="PF04101">
    <property type="entry name" value="Glyco_tran_28_C"/>
    <property type="match status" value="1"/>
</dbReference>
<feature type="domain" description="Glycosyl transferase family 28 C-terminal" evidence="1">
    <location>
        <begin position="73"/>
        <end position="232"/>
    </location>
</feature>
<dbReference type="CDD" id="cd03785">
    <property type="entry name" value="GT28_MurG"/>
    <property type="match status" value="1"/>
</dbReference>
<accession>A0A381NHT7</accession>
<dbReference type="InterPro" id="IPR007235">
    <property type="entry name" value="Glyco_trans_28_C"/>
</dbReference>
<evidence type="ECO:0000313" key="2">
    <source>
        <dbReference type="EMBL" id="SUZ54162.1"/>
    </source>
</evidence>
<feature type="non-terminal residue" evidence="2">
    <location>
        <position position="1"/>
    </location>
</feature>
<reference evidence="2" key="1">
    <citation type="submission" date="2018-05" db="EMBL/GenBank/DDBJ databases">
        <authorList>
            <person name="Lanie J.A."/>
            <person name="Ng W.-L."/>
            <person name="Kazmierczak K.M."/>
            <person name="Andrzejewski T.M."/>
            <person name="Davidsen T.M."/>
            <person name="Wayne K.J."/>
            <person name="Tettelin H."/>
            <person name="Glass J.I."/>
            <person name="Rusch D."/>
            <person name="Podicherti R."/>
            <person name="Tsui H.-C.T."/>
            <person name="Winkler M.E."/>
        </authorList>
    </citation>
    <scope>NUCLEOTIDE SEQUENCE</scope>
</reference>
<dbReference type="GO" id="GO:0016758">
    <property type="term" value="F:hexosyltransferase activity"/>
    <property type="evidence" value="ECO:0007669"/>
    <property type="project" value="InterPro"/>
</dbReference>
<organism evidence="2">
    <name type="scientific">marine metagenome</name>
    <dbReference type="NCBI Taxonomy" id="408172"/>
    <lineage>
        <taxon>unclassified sequences</taxon>
        <taxon>metagenomes</taxon>
        <taxon>ecological metagenomes</taxon>
    </lineage>
</organism>
<dbReference type="PANTHER" id="PTHR21015">
    <property type="entry name" value="UDP-N-ACETYLGLUCOSAMINE--N-ACETYLMURAMYL-(PENTAPEPTIDE) PYROPHOSPHORYL-UNDECAPRENOL N-ACETYLGLUCOSAMINE TRANSFERASE 1"/>
    <property type="match status" value="1"/>
</dbReference>
<dbReference type="Gene3D" id="3.40.50.2000">
    <property type="entry name" value="Glycogen Phosphorylase B"/>
    <property type="match status" value="2"/>
</dbReference>